<keyword evidence="2" id="KW-1185">Reference proteome</keyword>
<organism evidence="1 2">
    <name type="scientific">Eumeta variegata</name>
    <name type="common">Bagworm moth</name>
    <name type="synonym">Eumeta japonica</name>
    <dbReference type="NCBI Taxonomy" id="151549"/>
    <lineage>
        <taxon>Eukaryota</taxon>
        <taxon>Metazoa</taxon>
        <taxon>Ecdysozoa</taxon>
        <taxon>Arthropoda</taxon>
        <taxon>Hexapoda</taxon>
        <taxon>Insecta</taxon>
        <taxon>Pterygota</taxon>
        <taxon>Neoptera</taxon>
        <taxon>Endopterygota</taxon>
        <taxon>Lepidoptera</taxon>
        <taxon>Glossata</taxon>
        <taxon>Ditrysia</taxon>
        <taxon>Tineoidea</taxon>
        <taxon>Psychidae</taxon>
        <taxon>Oiketicinae</taxon>
        <taxon>Eumeta</taxon>
    </lineage>
</organism>
<reference evidence="1 2" key="1">
    <citation type="journal article" date="2019" name="Commun. Biol.">
        <title>The bagworm genome reveals a unique fibroin gene that provides high tensile strength.</title>
        <authorList>
            <person name="Kono N."/>
            <person name="Nakamura H."/>
            <person name="Ohtoshi R."/>
            <person name="Tomita M."/>
            <person name="Numata K."/>
            <person name="Arakawa K."/>
        </authorList>
    </citation>
    <scope>NUCLEOTIDE SEQUENCE [LARGE SCALE GENOMIC DNA]</scope>
</reference>
<sequence>MSLSFVSLSCMSLCCTPLWCILLWYVNTVNVDEIVFMAPLCYLGINPLLQNKRLAKSVADHTHYGAISRCIGGAARRRRAPDKSFGRADNLIAPTILMANPIKVDPGGARTPPATAHGGGAAFF</sequence>
<comment type="caution">
    <text evidence="1">The sequence shown here is derived from an EMBL/GenBank/DDBJ whole genome shotgun (WGS) entry which is preliminary data.</text>
</comment>
<dbReference type="AlphaFoldDB" id="A0A4C1Z4S7"/>
<dbReference type="EMBL" id="BGZK01001522">
    <property type="protein sequence ID" value="GBP81647.1"/>
    <property type="molecule type" value="Genomic_DNA"/>
</dbReference>
<evidence type="ECO:0000313" key="2">
    <source>
        <dbReference type="Proteomes" id="UP000299102"/>
    </source>
</evidence>
<evidence type="ECO:0000313" key="1">
    <source>
        <dbReference type="EMBL" id="GBP81647.1"/>
    </source>
</evidence>
<name>A0A4C1Z4S7_EUMVA</name>
<protein>
    <submittedName>
        <fullName evidence="1">Uncharacterized protein</fullName>
    </submittedName>
</protein>
<gene>
    <name evidence="1" type="ORF">EVAR_63852_1</name>
</gene>
<proteinExistence type="predicted"/>
<accession>A0A4C1Z4S7</accession>
<dbReference type="Proteomes" id="UP000299102">
    <property type="component" value="Unassembled WGS sequence"/>
</dbReference>